<keyword evidence="3" id="KW-1185">Reference proteome</keyword>
<sequence>MFKPITLFTTLALIGTAVSAADWRLLANKPSGQSIAAFQADFETTCPIFDTSNPDGARATFFRAGDFQGKNTDTQALVFCTYNAADGSVYAVTRELVESLGGSIA</sequence>
<accession>A0A1E3IGF5</accession>
<keyword evidence="1" id="KW-0732">Signal</keyword>
<dbReference type="Proteomes" id="UP000094819">
    <property type="component" value="Unassembled WGS sequence"/>
</dbReference>
<dbReference type="GeneID" id="30196395"/>
<reference evidence="2 3" key="1">
    <citation type="submission" date="2016-06" db="EMBL/GenBank/DDBJ databases">
        <title>Evolution of pathogenesis and genome organization in the Tremellales.</title>
        <authorList>
            <person name="Cuomo C."/>
            <person name="Litvintseva A."/>
            <person name="Heitman J."/>
            <person name="Chen Y."/>
            <person name="Sun S."/>
            <person name="Springer D."/>
            <person name="Dromer F."/>
            <person name="Young S."/>
            <person name="Zeng Q."/>
            <person name="Chapman S."/>
            <person name="Gujja S."/>
            <person name="Saif S."/>
            <person name="Birren B."/>
        </authorList>
    </citation>
    <scope>NUCLEOTIDE SEQUENCE [LARGE SCALE GENOMIC DNA]</scope>
    <source>
        <strain evidence="2 3">CBS 7118</strain>
    </source>
</reference>
<evidence type="ECO:0000313" key="2">
    <source>
        <dbReference type="EMBL" id="ODN86821.1"/>
    </source>
</evidence>
<evidence type="ECO:0000313" key="3">
    <source>
        <dbReference type="Proteomes" id="UP000094819"/>
    </source>
</evidence>
<feature type="chain" id="PRO_5009129804" evidence="1">
    <location>
        <begin position="21"/>
        <end position="105"/>
    </location>
</feature>
<name>A0A1E3IGF5_9TREE</name>
<proteinExistence type="predicted"/>
<organism evidence="2 3">
    <name type="scientific">Cryptococcus wingfieldii CBS 7118</name>
    <dbReference type="NCBI Taxonomy" id="1295528"/>
    <lineage>
        <taxon>Eukaryota</taxon>
        <taxon>Fungi</taxon>
        <taxon>Dikarya</taxon>
        <taxon>Basidiomycota</taxon>
        <taxon>Agaricomycotina</taxon>
        <taxon>Tremellomycetes</taxon>
        <taxon>Tremellales</taxon>
        <taxon>Cryptococcaceae</taxon>
        <taxon>Cryptococcus</taxon>
    </lineage>
</organism>
<protein>
    <submittedName>
        <fullName evidence="2">Uncharacterized protein</fullName>
    </submittedName>
</protein>
<dbReference type="EMBL" id="AWGH01000030">
    <property type="protein sequence ID" value="ODN86821.1"/>
    <property type="molecule type" value="Genomic_DNA"/>
</dbReference>
<dbReference type="OrthoDB" id="2568950at2759"/>
<feature type="signal peptide" evidence="1">
    <location>
        <begin position="1"/>
        <end position="20"/>
    </location>
</feature>
<gene>
    <name evidence="2" type="ORF">L198_07184</name>
</gene>
<comment type="caution">
    <text evidence="2">The sequence shown here is derived from an EMBL/GenBank/DDBJ whole genome shotgun (WGS) entry which is preliminary data.</text>
</comment>
<dbReference type="RefSeq" id="XP_019028813.1">
    <property type="nucleotide sequence ID" value="XM_019179196.1"/>
</dbReference>
<dbReference type="AlphaFoldDB" id="A0A1E3IGF5"/>
<evidence type="ECO:0000256" key="1">
    <source>
        <dbReference type="SAM" id="SignalP"/>
    </source>
</evidence>